<feature type="domain" description="Ribosomal protein eL8/eL30/eS12/Gadd45" evidence="3">
    <location>
        <begin position="65"/>
        <end position="135"/>
    </location>
</feature>
<proteinExistence type="predicted"/>
<dbReference type="Pfam" id="PF01248">
    <property type="entry name" value="Ribosomal_L7Ae"/>
    <property type="match status" value="1"/>
</dbReference>
<evidence type="ECO:0000313" key="4">
    <source>
        <dbReference type="Proteomes" id="UP000001819"/>
    </source>
</evidence>
<accession>B5DL12</accession>
<dbReference type="Bgee" id="FBgn0244139">
    <property type="expression patterns" value="Expressed in male reproductive system and 1 other cell type or tissue"/>
</dbReference>
<dbReference type="HOGENOM" id="CLU_2173611_0_0_1"/>
<organism evidence="4 5">
    <name type="scientific">Drosophila pseudoobscura pseudoobscura</name>
    <name type="common">Fruit fly</name>
    <dbReference type="NCBI Taxonomy" id="46245"/>
    <lineage>
        <taxon>Eukaryota</taxon>
        <taxon>Metazoa</taxon>
        <taxon>Ecdysozoa</taxon>
        <taxon>Arthropoda</taxon>
        <taxon>Hexapoda</taxon>
        <taxon>Insecta</taxon>
        <taxon>Pterygota</taxon>
        <taxon>Neoptera</taxon>
        <taxon>Endopterygota</taxon>
        <taxon>Diptera</taxon>
        <taxon>Brachycera</taxon>
        <taxon>Muscomorpha</taxon>
        <taxon>Ephydroidea</taxon>
        <taxon>Drosophilidae</taxon>
        <taxon>Drosophila</taxon>
        <taxon>Sophophora</taxon>
    </lineage>
</organism>
<gene>
    <name evidence="5" type="primary">LOC6902050</name>
</gene>
<dbReference type="Proteomes" id="UP000001819">
    <property type="component" value="Chromosome X"/>
</dbReference>
<dbReference type="GO" id="GO:0003723">
    <property type="term" value="F:RNA binding"/>
    <property type="evidence" value="ECO:0007669"/>
    <property type="project" value="InterPro"/>
</dbReference>
<protein>
    <submittedName>
        <fullName evidence="5">60S ribosomal protein L30-like</fullName>
    </submittedName>
</protein>
<dbReference type="GO" id="GO:0005840">
    <property type="term" value="C:ribosome"/>
    <property type="evidence" value="ECO:0007669"/>
    <property type="project" value="UniProtKB-KW"/>
</dbReference>
<dbReference type="InterPro" id="IPR029064">
    <property type="entry name" value="Ribosomal_eL30-like_sf"/>
</dbReference>
<dbReference type="STRING" id="46245.B5DL12"/>
<evidence type="ECO:0000256" key="1">
    <source>
        <dbReference type="ARBA" id="ARBA00022980"/>
    </source>
</evidence>
<dbReference type="KEGG" id="dpo:6902050"/>
<reference evidence="5" key="1">
    <citation type="submission" date="2025-08" db="UniProtKB">
        <authorList>
            <consortium name="RefSeq"/>
        </authorList>
    </citation>
    <scope>IDENTIFICATION</scope>
    <source>
        <strain evidence="5">MV-25-SWS-2005</strain>
        <tissue evidence="5">Whole body</tissue>
    </source>
</reference>
<evidence type="ECO:0000256" key="2">
    <source>
        <dbReference type="ARBA" id="ARBA00023274"/>
    </source>
</evidence>
<dbReference type="InParanoid" id="B5DL12"/>
<dbReference type="GO" id="GO:1990904">
    <property type="term" value="C:ribonucleoprotein complex"/>
    <property type="evidence" value="ECO:0007669"/>
    <property type="project" value="UniProtKB-KW"/>
</dbReference>
<keyword evidence="1" id="KW-0689">Ribosomal protein</keyword>
<evidence type="ECO:0000259" key="3">
    <source>
        <dbReference type="Pfam" id="PF01248"/>
    </source>
</evidence>
<sequence length="158" mass="17799">MWQASAERKIMEYLRKRPETSTNMEKEISSVGNKKKFFCNKSIQENIRMTVKVNCDEVFCSHSCMMKAIREQKAKVVIVATKTPPSQKAEIEHFAKVAKCQIIYYGGRFIECANSCGKVFLFCTVAISTQKDAAIIRSLSEKLVAGIALFLDGKDVTN</sequence>
<dbReference type="AlphaFoldDB" id="B5DL12"/>
<dbReference type="RefSeq" id="XP_002133584.2">
    <property type="nucleotide sequence ID" value="XM_002133548.3"/>
</dbReference>
<dbReference type="SUPFAM" id="SSF55315">
    <property type="entry name" value="L30e-like"/>
    <property type="match status" value="1"/>
</dbReference>
<dbReference type="GeneID" id="6902050"/>
<keyword evidence="4" id="KW-1185">Reference proteome</keyword>
<dbReference type="PANTHER" id="PTHR11449">
    <property type="entry name" value="RIBOSOMAL PROTEIN L30"/>
    <property type="match status" value="1"/>
</dbReference>
<keyword evidence="2" id="KW-0687">Ribonucleoprotein</keyword>
<dbReference type="InterPro" id="IPR004038">
    <property type="entry name" value="Ribosomal_eL8/eL30/eS12/Gad45"/>
</dbReference>
<accession>A0A6I8UYR8</accession>
<evidence type="ECO:0000313" key="5">
    <source>
        <dbReference type="RefSeq" id="XP_002133584.2"/>
    </source>
</evidence>
<name>B5DL12_DROPS</name>
<dbReference type="eggNOG" id="KOG2988">
    <property type="taxonomic scope" value="Eukaryota"/>
</dbReference>
<dbReference type="Gene3D" id="3.30.1330.30">
    <property type="match status" value="1"/>
</dbReference>
<dbReference type="InterPro" id="IPR039109">
    <property type="entry name" value="Ribosomal_eL30-like"/>
</dbReference>